<dbReference type="AlphaFoldDB" id="A0A9D4EN07"/>
<comment type="caution">
    <text evidence="1">The sequence shown here is derived from an EMBL/GenBank/DDBJ whole genome shotgun (WGS) entry which is preliminary data.</text>
</comment>
<dbReference type="Proteomes" id="UP000828390">
    <property type="component" value="Unassembled WGS sequence"/>
</dbReference>
<proteinExistence type="predicted"/>
<reference evidence="1" key="2">
    <citation type="submission" date="2020-11" db="EMBL/GenBank/DDBJ databases">
        <authorList>
            <person name="McCartney M.A."/>
            <person name="Auch B."/>
            <person name="Kono T."/>
            <person name="Mallez S."/>
            <person name="Becker A."/>
            <person name="Gohl D.M."/>
            <person name="Silverstein K.A.T."/>
            <person name="Koren S."/>
            <person name="Bechman K.B."/>
            <person name="Herman A."/>
            <person name="Abrahante J.E."/>
            <person name="Garbe J."/>
        </authorList>
    </citation>
    <scope>NUCLEOTIDE SEQUENCE</scope>
    <source>
        <strain evidence="1">Duluth1</strain>
        <tissue evidence="1">Whole animal</tissue>
    </source>
</reference>
<reference evidence="1" key="1">
    <citation type="journal article" date="2019" name="bioRxiv">
        <title>The Genome of the Zebra Mussel, Dreissena polymorpha: A Resource for Invasive Species Research.</title>
        <authorList>
            <person name="McCartney M.A."/>
            <person name="Auch B."/>
            <person name="Kono T."/>
            <person name="Mallez S."/>
            <person name="Zhang Y."/>
            <person name="Obille A."/>
            <person name="Becker A."/>
            <person name="Abrahante J.E."/>
            <person name="Garbe J."/>
            <person name="Badalamenti J.P."/>
            <person name="Herman A."/>
            <person name="Mangelson H."/>
            <person name="Liachko I."/>
            <person name="Sullivan S."/>
            <person name="Sone E.D."/>
            <person name="Koren S."/>
            <person name="Silverstein K.A.T."/>
            <person name="Beckman K.B."/>
            <person name="Gohl D.M."/>
        </authorList>
    </citation>
    <scope>NUCLEOTIDE SEQUENCE</scope>
    <source>
        <strain evidence="1">Duluth1</strain>
        <tissue evidence="1">Whole animal</tissue>
    </source>
</reference>
<protein>
    <submittedName>
        <fullName evidence="1">Uncharacterized protein</fullName>
    </submittedName>
</protein>
<sequence>MITAHCLRTNTNECKLPSSTSADKPAISSDMQCDHNFYITRTGRISKPPIRESM</sequence>
<keyword evidence="2" id="KW-1185">Reference proteome</keyword>
<name>A0A9D4EN07_DREPO</name>
<evidence type="ECO:0000313" key="1">
    <source>
        <dbReference type="EMBL" id="KAH3782626.1"/>
    </source>
</evidence>
<dbReference type="EMBL" id="JAIWYP010000008">
    <property type="protein sequence ID" value="KAH3782626.1"/>
    <property type="molecule type" value="Genomic_DNA"/>
</dbReference>
<evidence type="ECO:0000313" key="2">
    <source>
        <dbReference type="Proteomes" id="UP000828390"/>
    </source>
</evidence>
<gene>
    <name evidence="1" type="ORF">DPMN_160545</name>
</gene>
<accession>A0A9D4EN07</accession>
<organism evidence="1 2">
    <name type="scientific">Dreissena polymorpha</name>
    <name type="common">Zebra mussel</name>
    <name type="synonym">Mytilus polymorpha</name>
    <dbReference type="NCBI Taxonomy" id="45954"/>
    <lineage>
        <taxon>Eukaryota</taxon>
        <taxon>Metazoa</taxon>
        <taxon>Spiralia</taxon>
        <taxon>Lophotrochozoa</taxon>
        <taxon>Mollusca</taxon>
        <taxon>Bivalvia</taxon>
        <taxon>Autobranchia</taxon>
        <taxon>Heteroconchia</taxon>
        <taxon>Euheterodonta</taxon>
        <taxon>Imparidentia</taxon>
        <taxon>Neoheterodontei</taxon>
        <taxon>Myida</taxon>
        <taxon>Dreissenoidea</taxon>
        <taxon>Dreissenidae</taxon>
        <taxon>Dreissena</taxon>
    </lineage>
</organism>